<dbReference type="EMBL" id="FQZO01000003">
    <property type="protein sequence ID" value="SHJ22007.1"/>
    <property type="molecule type" value="Genomic_DNA"/>
</dbReference>
<dbReference type="RefSeq" id="WP_073007037.1">
    <property type="nucleotide sequence ID" value="NZ_FQZO01000003.1"/>
</dbReference>
<keyword evidence="1" id="KW-1133">Transmembrane helix</keyword>
<evidence type="ECO:0000313" key="3">
    <source>
        <dbReference type="Proteomes" id="UP000184080"/>
    </source>
</evidence>
<dbReference type="Gene3D" id="2.170.120.30">
    <property type="match status" value="2"/>
</dbReference>
<organism evidence="2 3">
    <name type="scientific">Clostridium amylolyticum</name>
    <dbReference type="NCBI Taxonomy" id="1121298"/>
    <lineage>
        <taxon>Bacteria</taxon>
        <taxon>Bacillati</taxon>
        <taxon>Bacillota</taxon>
        <taxon>Clostridia</taxon>
        <taxon>Eubacteriales</taxon>
        <taxon>Clostridiaceae</taxon>
        <taxon>Clostridium</taxon>
    </lineage>
</organism>
<keyword evidence="3" id="KW-1185">Reference proteome</keyword>
<dbReference type="Pfam" id="PF07949">
    <property type="entry name" value="YbbR"/>
    <property type="match status" value="1"/>
</dbReference>
<reference evidence="2 3" key="1">
    <citation type="submission" date="2016-11" db="EMBL/GenBank/DDBJ databases">
        <authorList>
            <person name="Jaros S."/>
            <person name="Januszkiewicz K."/>
            <person name="Wedrychowicz H."/>
        </authorList>
    </citation>
    <scope>NUCLEOTIDE SEQUENCE [LARGE SCALE GENOMIC DNA]</scope>
    <source>
        <strain evidence="2 3">DSM 21864</strain>
    </source>
</reference>
<dbReference type="PANTHER" id="PTHR37804:SF1">
    <property type="entry name" value="CDAA REGULATORY PROTEIN CDAR"/>
    <property type="match status" value="1"/>
</dbReference>
<dbReference type="Gene3D" id="2.170.120.40">
    <property type="entry name" value="YbbR-like domain"/>
    <property type="match status" value="2"/>
</dbReference>
<keyword evidence="1" id="KW-0472">Membrane</keyword>
<dbReference type="InterPro" id="IPR012505">
    <property type="entry name" value="YbbR"/>
</dbReference>
<name>A0A1M6HII9_9CLOT</name>
<dbReference type="Proteomes" id="UP000184080">
    <property type="component" value="Unassembled WGS sequence"/>
</dbReference>
<keyword evidence="1" id="KW-0812">Transmembrane</keyword>
<dbReference type="AlphaFoldDB" id="A0A1M6HII9"/>
<dbReference type="InterPro" id="IPR053154">
    <property type="entry name" value="c-di-AMP_regulator"/>
</dbReference>
<dbReference type="STRING" id="1121298.SAMN05444401_2533"/>
<evidence type="ECO:0000313" key="2">
    <source>
        <dbReference type="EMBL" id="SHJ22007.1"/>
    </source>
</evidence>
<accession>A0A1M6HII9</accession>
<protein>
    <submittedName>
        <fullName evidence="2">YbbR domain-containing protein</fullName>
    </submittedName>
</protein>
<sequence>MDNSNKKQEIVVRIVCVILAFALWLYVTNIENPTRTYTLNNVPVEIINQDALKDLKLIVLPNQDLSVSLKLEGPTSEVFAAKPYQFKIVANLSDYAVKKGENQIPVEIVSFPSNINIKNDQFLRVKVMIDDYVEKSIPILPEVKVSTKQGAYASEPDVKPTNGLVSGAAQYVNNVKYLLAKGEVSNADKDVSVNLPLKAVDENKKEVSNVKIEHSNATITIPVRKSKFVNINVKTKGTLPNGITLKKIDVTPDKLEVIGDEAVLNNISSLDTEPIDLSKISTSGEVNAKVIITDKIRIINNKNATVLVAINVAKVSQRSLNIKVALTGVLEQFNGQIEKDTVTVVIEAEESIAASAKEEDFIAEISAAGVLEGVHELPIKVSSKKPEIRIVNSNPDKMKVTITKK</sequence>
<feature type="transmembrane region" description="Helical" evidence="1">
    <location>
        <begin position="10"/>
        <end position="27"/>
    </location>
</feature>
<gene>
    <name evidence="2" type="ORF">SAMN05444401_2533</name>
</gene>
<proteinExistence type="predicted"/>
<dbReference type="OrthoDB" id="2111604at2"/>
<dbReference type="PANTHER" id="PTHR37804">
    <property type="entry name" value="CDAA REGULATORY PROTEIN CDAR"/>
    <property type="match status" value="1"/>
</dbReference>
<evidence type="ECO:0000256" key="1">
    <source>
        <dbReference type="SAM" id="Phobius"/>
    </source>
</evidence>